<dbReference type="Proteomes" id="UP000032452">
    <property type="component" value="Unassembled WGS sequence"/>
</dbReference>
<dbReference type="OrthoDB" id="485097at2"/>
<name>A0A0D8ZWX6_9CYAN</name>
<sequence length="139" mass="15527">MASEQQVKKYLAYWFLLGKKVIIGGNQGVLPQPVMQGESYSQAFEDCWQQIISSAAGNSYLQGTNETIGELLTGKWDITPCARCSMPVPMIDIGVSSLDCTCNDLTNWPNLDLPKPRSPVNNQSQLTNIRDRVQNRDFK</sequence>
<reference evidence="2 3" key="1">
    <citation type="submission" date="2015-02" db="EMBL/GenBank/DDBJ databases">
        <title>Draft genome of a novel marine cyanobacterium (Chroococcales) isolated from South Atlantic Ocean.</title>
        <authorList>
            <person name="Rigonato J."/>
            <person name="Alvarenga D.O."/>
            <person name="Branco L.H."/>
            <person name="Varani A.M."/>
            <person name="Brandini F.P."/>
            <person name="Fiore M.F."/>
        </authorList>
    </citation>
    <scope>NUCLEOTIDE SEQUENCE [LARGE SCALE GENOMIC DNA]</scope>
    <source>
        <strain evidence="2 3">CENA595</strain>
    </source>
</reference>
<evidence type="ECO:0000313" key="2">
    <source>
        <dbReference type="EMBL" id="KJH73260.1"/>
    </source>
</evidence>
<feature type="compositionally biased region" description="Polar residues" evidence="1">
    <location>
        <begin position="119"/>
        <end position="128"/>
    </location>
</feature>
<dbReference type="AlphaFoldDB" id="A0A0D8ZWX6"/>
<organism evidence="2 3">
    <name type="scientific">Aliterella atlantica CENA595</name>
    <dbReference type="NCBI Taxonomy" id="1618023"/>
    <lineage>
        <taxon>Bacteria</taxon>
        <taxon>Bacillati</taxon>
        <taxon>Cyanobacteriota</taxon>
        <taxon>Cyanophyceae</taxon>
        <taxon>Chroococcidiopsidales</taxon>
        <taxon>Aliterellaceae</taxon>
        <taxon>Aliterella</taxon>
    </lineage>
</organism>
<dbReference type="PATRIC" id="fig|1618023.3.peg.1245"/>
<dbReference type="STRING" id="1618023.UH38_00145"/>
<proteinExistence type="predicted"/>
<evidence type="ECO:0000256" key="1">
    <source>
        <dbReference type="SAM" id="MobiDB-lite"/>
    </source>
</evidence>
<comment type="caution">
    <text evidence="2">The sequence shown here is derived from an EMBL/GenBank/DDBJ whole genome shotgun (WGS) entry which is preliminary data.</text>
</comment>
<accession>A0A0D8ZWX6</accession>
<feature type="region of interest" description="Disordered" evidence="1">
    <location>
        <begin position="113"/>
        <end position="139"/>
    </location>
</feature>
<feature type="compositionally biased region" description="Basic and acidic residues" evidence="1">
    <location>
        <begin position="129"/>
        <end position="139"/>
    </location>
</feature>
<dbReference type="EMBL" id="JYON01000001">
    <property type="protein sequence ID" value="KJH73260.1"/>
    <property type="molecule type" value="Genomic_DNA"/>
</dbReference>
<dbReference type="RefSeq" id="WP_045052592.1">
    <property type="nucleotide sequence ID" value="NZ_CAWMDP010000017.1"/>
</dbReference>
<protein>
    <submittedName>
        <fullName evidence="2">Uncharacterized protein</fullName>
    </submittedName>
</protein>
<gene>
    <name evidence="2" type="ORF">UH38_00145</name>
</gene>
<evidence type="ECO:0000313" key="3">
    <source>
        <dbReference type="Proteomes" id="UP000032452"/>
    </source>
</evidence>
<keyword evidence="3" id="KW-1185">Reference proteome</keyword>